<dbReference type="PANTHER" id="PTHR23001:SF7">
    <property type="entry name" value="EUKARYOTIC TRANSLATION INITIATION FACTOR 5"/>
    <property type="match status" value="1"/>
</dbReference>
<evidence type="ECO:0000256" key="7">
    <source>
        <dbReference type="SAM" id="MobiDB-lite"/>
    </source>
</evidence>
<protein>
    <recommendedName>
        <fullName evidence="8">Translation initiation factor IF2/IF5 domain-containing protein</fullName>
    </recommendedName>
</protein>
<feature type="domain" description="Translation initiation factor IF2/IF5" evidence="8">
    <location>
        <begin position="15"/>
        <end position="128"/>
    </location>
</feature>
<dbReference type="InterPro" id="IPR045196">
    <property type="entry name" value="IF2/IF5"/>
</dbReference>
<evidence type="ECO:0000259" key="8">
    <source>
        <dbReference type="SMART" id="SM00653"/>
    </source>
</evidence>
<dbReference type="STRING" id="218851.A0A2G5CFP3"/>
<dbReference type="AlphaFoldDB" id="A0A2G5CFP3"/>
<comment type="function">
    <text evidence="6">Catalyzes the hydrolysis of GTP bound to the 40S ribosomal initiation complex (40S.mRNA.Met-tRNA[F].eIF-2.GTP) with the subsequent joining of a 60S ribosomal subunit resulting in the release of eIF-2 and the guanine nucleotide. The subsequent joining of a 60S ribosomal subunit results in the formation of a functional 80S initiation complex (80S.mRNA.Met-tRNA[F]).</text>
</comment>
<dbReference type="GO" id="GO:0001732">
    <property type="term" value="P:formation of cytoplasmic translation initiation complex"/>
    <property type="evidence" value="ECO:0007669"/>
    <property type="project" value="TreeGrafter"/>
</dbReference>
<evidence type="ECO:0000256" key="4">
    <source>
        <dbReference type="ARBA" id="ARBA00022917"/>
    </source>
</evidence>
<dbReference type="GO" id="GO:0005525">
    <property type="term" value="F:GTP binding"/>
    <property type="evidence" value="ECO:0007669"/>
    <property type="project" value="UniProtKB-KW"/>
</dbReference>
<keyword evidence="10" id="KW-1185">Reference proteome</keyword>
<evidence type="ECO:0000256" key="2">
    <source>
        <dbReference type="ARBA" id="ARBA00022540"/>
    </source>
</evidence>
<accession>A0A2G5CFP3</accession>
<dbReference type="Proteomes" id="UP000230069">
    <property type="component" value="Unassembled WGS sequence"/>
</dbReference>
<organism evidence="9 10">
    <name type="scientific">Aquilegia coerulea</name>
    <name type="common">Rocky mountain columbine</name>
    <dbReference type="NCBI Taxonomy" id="218851"/>
    <lineage>
        <taxon>Eukaryota</taxon>
        <taxon>Viridiplantae</taxon>
        <taxon>Streptophyta</taxon>
        <taxon>Embryophyta</taxon>
        <taxon>Tracheophyta</taxon>
        <taxon>Spermatophyta</taxon>
        <taxon>Magnoliopsida</taxon>
        <taxon>Ranunculales</taxon>
        <taxon>Ranunculaceae</taxon>
        <taxon>Thalictroideae</taxon>
        <taxon>Aquilegia</taxon>
    </lineage>
</organism>
<dbReference type="InterPro" id="IPR002735">
    <property type="entry name" value="Transl_init_fac_IF2/IF5_dom"/>
</dbReference>
<keyword evidence="4" id="KW-0648">Protein biosynthesis</keyword>
<dbReference type="Gene3D" id="3.30.30.170">
    <property type="match status" value="1"/>
</dbReference>
<sequence>MALQNIGAENRNDPYYRYKMPRMKTKIEGRGNGIKTNVENMVEMAEALRRPASYTTQYFGCELGATSKFDEKTGAFVNGKHEKAKLEGLLENFVKKYVQCYGCRNPETEIIITKTQMLQLKCAACGHVSDVDMRDKLTNFILKEMRKAEKERLKERKVADKELKRLKKKGAVNTSKDGVKAGVANEKKAVSEEDNNSPNGSEGDKDEVSDNDDDAC</sequence>
<dbReference type="EMBL" id="KZ305074">
    <property type="protein sequence ID" value="PIA30106.1"/>
    <property type="molecule type" value="Genomic_DNA"/>
</dbReference>
<reference evidence="9 10" key="1">
    <citation type="submission" date="2017-09" db="EMBL/GenBank/DDBJ databases">
        <title>WGS assembly of Aquilegia coerulea Goldsmith.</title>
        <authorList>
            <person name="Hodges S."/>
            <person name="Kramer E."/>
            <person name="Nordborg M."/>
            <person name="Tomkins J."/>
            <person name="Borevitz J."/>
            <person name="Derieg N."/>
            <person name="Yan J."/>
            <person name="Mihaltcheva S."/>
            <person name="Hayes R.D."/>
            <person name="Rokhsar D."/>
        </authorList>
    </citation>
    <scope>NUCLEOTIDE SEQUENCE [LARGE SCALE GENOMIC DNA]</scope>
    <source>
        <strain evidence="10">cv. Goldsmith</strain>
    </source>
</reference>
<dbReference type="Gene3D" id="2.20.25.350">
    <property type="match status" value="1"/>
</dbReference>
<dbReference type="SUPFAM" id="SSF75689">
    <property type="entry name" value="Zinc-binding domain of translation initiation factor 2 beta"/>
    <property type="match status" value="1"/>
</dbReference>
<feature type="region of interest" description="Disordered" evidence="7">
    <location>
        <begin position="167"/>
        <end position="216"/>
    </location>
</feature>
<dbReference type="GO" id="GO:0005829">
    <property type="term" value="C:cytosol"/>
    <property type="evidence" value="ECO:0007669"/>
    <property type="project" value="TreeGrafter"/>
</dbReference>
<dbReference type="OrthoDB" id="10250831at2759"/>
<evidence type="ECO:0000313" key="9">
    <source>
        <dbReference type="EMBL" id="PIA30106.1"/>
    </source>
</evidence>
<evidence type="ECO:0000256" key="6">
    <source>
        <dbReference type="ARBA" id="ARBA00025032"/>
    </source>
</evidence>
<dbReference type="SMART" id="SM00653">
    <property type="entry name" value="eIF2B_5"/>
    <property type="match status" value="1"/>
</dbReference>
<dbReference type="FunFam" id="3.30.30.170:FF:000002">
    <property type="entry name" value="Eukaryotic translation initiation factor 5"/>
    <property type="match status" value="1"/>
</dbReference>
<keyword evidence="2" id="KW-0396">Initiation factor</keyword>
<dbReference type="GO" id="GO:0003743">
    <property type="term" value="F:translation initiation factor activity"/>
    <property type="evidence" value="ECO:0007669"/>
    <property type="project" value="UniProtKB-KW"/>
</dbReference>
<evidence type="ECO:0000256" key="3">
    <source>
        <dbReference type="ARBA" id="ARBA00022741"/>
    </source>
</evidence>
<keyword evidence="3" id="KW-0547">Nucleotide-binding</keyword>
<keyword evidence="5" id="KW-0342">GTP-binding</keyword>
<dbReference type="PANTHER" id="PTHR23001">
    <property type="entry name" value="EUKARYOTIC TRANSLATION INITIATION FACTOR"/>
    <property type="match status" value="1"/>
</dbReference>
<dbReference type="GO" id="GO:0071074">
    <property type="term" value="F:eukaryotic initiation factor eIF2 binding"/>
    <property type="evidence" value="ECO:0007669"/>
    <property type="project" value="TreeGrafter"/>
</dbReference>
<dbReference type="InterPro" id="IPR016190">
    <property type="entry name" value="Transl_init_fac_IF2/IF5_Zn-bd"/>
</dbReference>
<dbReference type="InParanoid" id="A0A2G5CFP3"/>
<dbReference type="SUPFAM" id="SSF100966">
    <property type="entry name" value="Translation initiation factor 2 beta, aIF2beta, N-terminal domain"/>
    <property type="match status" value="1"/>
</dbReference>
<name>A0A2G5CFP3_AQUCA</name>
<dbReference type="FunFam" id="2.20.25.350:FF:000001">
    <property type="entry name" value="Eukaryotic translation initiation factor 5"/>
    <property type="match status" value="1"/>
</dbReference>
<dbReference type="InterPro" id="IPR016189">
    <property type="entry name" value="Transl_init_fac_IF2/IF5_N"/>
</dbReference>
<evidence type="ECO:0000256" key="5">
    <source>
        <dbReference type="ARBA" id="ARBA00023134"/>
    </source>
</evidence>
<dbReference type="Pfam" id="PF01873">
    <property type="entry name" value="eIF-5_eIF-2B"/>
    <property type="match status" value="1"/>
</dbReference>
<evidence type="ECO:0000256" key="1">
    <source>
        <dbReference type="ARBA" id="ARBA00010397"/>
    </source>
</evidence>
<proteinExistence type="inferred from homology"/>
<comment type="similarity">
    <text evidence="1">Belongs to the eIF-2-beta/eIF-5 family.</text>
</comment>
<dbReference type="GO" id="GO:0005092">
    <property type="term" value="F:GDP-dissociation inhibitor activity"/>
    <property type="evidence" value="ECO:0007669"/>
    <property type="project" value="TreeGrafter"/>
</dbReference>
<gene>
    <name evidence="9" type="ORF">AQUCO_05700076v1</name>
</gene>
<evidence type="ECO:0000313" key="10">
    <source>
        <dbReference type="Proteomes" id="UP000230069"/>
    </source>
</evidence>